<name>A0A916JVJ2_9BACL</name>
<dbReference type="RefSeq" id="WP_218090825.1">
    <property type="nucleotide sequence ID" value="NZ_CAJVAS010000003.1"/>
</dbReference>
<comment type="caution">
    <text evidence="4">The sequence shown here is derived from an EMBL/GenBank/DDBJ whole genome shotgun (WGS) entry which is preliminary data.</text>
</comment>
<dbReference type="PANTHER" id="PTHR42988:SF2">
    <property type="entry name" value="CYCLIC NUCLEOTIDE PHOSPHODIESTERASE CBUA0032-RELATED"/>
    <property type="match status" value="1"/>
</dbReference>
<organism evidence="4 5">
    <name type="scientific">Paenibacillus solanacearum</name>
    <dbReference type="NCBI Taxonomy" id="2048548"/>
    <lineage>
        <taxon>Bacteria</taxon>
        <taxon>Bacillati</taxon>
        <taxon>Bacillota</taxon>
        <taxon>Bacilli</taxon>
        <taxon>Bacillales</taxon>
        <taxon>Paenibacillaceae</taxon>
        <taxon>Paenibacillus</taxon>
    </lineage>
</organism>
<accession>A0A916JVJ2</accession>
<dbReference type="AlphaFoldDB" id="A0A916JVJ2"/>
<gene>
    <name evidence="4" type="primary">cpdA_2</name>
    <name evidence="4" type="ORF">PAESOLCIP111_00999</name>
</gene>
<sequence>MKLLLMGDFHYPVMEHGTPELLEAREQFFGGMIEAFLRVEADYHISLGDFTNEGFPVEFGFVFDQVRTFGQARQFIHVLGNHDTYHIPKTEILSISGQQRYHKIDTAEAVLVFLDTTKEMSPKDYGGEIDPEQMAWLENELRQSGDKPVFLFGHHPLPDTTTYSEKHMLRIHPEFDVWSVMQAKSGPGYYFCGHNHVQSIVKRDQWHFVQTAACLDIPAFRMIEIENGKLSVSMVPVEDQRLLELAALIRVNMKRFKPKAEAAGSETDQALTVAHG</sequence>
<keyword evidence="2 4" id="KW-0378">Hydrolase</keyword>
<dbReference type="Pfam" id="PF00149">
    <property type="entry name" value="Metallophos"/>
    <property type="match status" value="1"/>
</dbReference>
<dbReference type="EMBL" id="CAJVAS010000003">
    <property type="protein sequence ID" value="CAG7607825.1"/>
    <property type="molecule type" value="Genomic_DNA"/>
</dbReference>
<dbReference type="GO" id="GO:0004115">
    <property type="term" value="F:3',5'-cyclic-AMP phosphodiesterase activity"/>
    <property type="evidence" value="ECO:0007669"/>
    <property type="project" value="UniProtKB-EC"/>
</dbReference>
<evidence type="ECO:0000259" key="3">
    <source>
        <dbReference type="Pfam" id="PF00149"/>
    </source>
</evidence>
<proteinExistence type="predicted"/>
<dbReference type="GO" id="GO:0046872">
    <property type="term" value="F:metal ion binding"/>
    <property type="evidence" value="ECO:0007669"/>
    <property type="project" value="UniProtKB-KW"/>
</dbReference>
<evidence type="ECO:0000256" key="2">
    <source>
        <dbReference type="ARBA" id="ARBA00022801"/>
    </source>
</evidence>
<evidence type="ECO:0000313" key="4">
    <source>
        <dbReference type="EMBL" id="CAG7607825.1"/>
    </source>
</evidence>
<reference evidence="4" key="1">
    <citation type="submission" date="2021-06" db="EMBL/GenBank/DDBJ databases">
        <authorList>
            <person name="Criscuolo A."/>
        </authorList>
    </citation>
    <scope>NUCLEOTIDE SEQUENCE</scope>
    <source>
        <strain evidence="4">CIP111600</strain>
    </source>
</reference>
<dbReference type="EC" id="3.1.4.53" evidence="4"/>
<evidence type="ECO:0000313" key="5">
    <source>
        <dbReference type="Proteomes" id="UP000693672"/>
    </source>
</evidence>
<dbReference type="InterPro" id="IPR004843">
    <property type="entry name" value="Calcineurin-like_PHP"/>
</dbReference>
<keyword evidence="5" id="KW-1185">Reference proteome</keyword>
<feature type="domain" description="Calcineurin-like phosphoesterase" evidence="3">
    <location>
        <begin position="1"/>
        <end position="197"/>
    </location>
</feature>
<dbReference type="InterPro" id="IPR050884">
    <property type="entry name" value="CNP_phosphodiesterase-III"/>
</dbReference>
<evidence type="ECO:0000256" key="1">
    <source>
        <dbReference type="ARBA" id="ARBA00022723"/>
    </source>
</evidence>
<protein>
    <submittedName>
        <fullName evidence="4">3',5'-cyclic adenosine monophosphate phosphodiesterase CpdA</fullName>
        <ecNumber evidence="4">3.1.4.53</ecNumber>
    </submittedName>
</protein>
<dbReference type="PANTHER" id="PTHR42988">
    <property type="entry name" value="PHOSPHOHYDROLASE"/>
    <property type="match status" value="1"/>
</dbReference>
<keyword evidence="1" id="KW-0479">Metal-binding</keyword>
<dbReference type="Proteomes" id="UP000693672">
    <property type="component" value="Unassembled WGS sequence"/>
</dbReference>